<name>A0AAE1AY99_9GAST</name>
<dbReference type="AlphaFoldDB" id="A0AAE1AY99"/>
<reference evidence="1" key="1">
    <citation type="journal article" date="2023" name="G3 (Bethesda)">
        <title>A reference genome for the long-term kleptoplast-retaining sea slug Elysia crispata morphotype clarki.</title>
        <authorList>
            <person name="Eastman K.E."/>
            <person name="Pendleton A.L."/>
            <person name="Shaikh M.A."/>
            <person name="Suttiyut T."/>
            <person name="Ogas R."/>
            <person name="Tomko P."/>
            <person name="Gavelis G."/>
            <person name="Widhalm J.R."/>
            <person name="Wisecaver J.H."/>
        </authorList>
    </citation>
    <scope>NUCLEOTIDE SEQUENCE</scope>
    <source>
        <strain evidence="1">ECLA1</strain>
    </source>
</reference>
<accession>A0AAE1AY99</accession>
<comment type="caution">
    <text evidence="1">The sequence shown here is derived from an EMBL/GenBank/DDBJ whole genome shotgun (WGS) entry which is preliminary data.</text>
</comment>
<evidence type="ECO:0000313" key="1">
    <source>
        <dbReference type="EMBL" id="KAK3795491.1"/>
    </source>
</evidence>
<dbReference type="InterPro" id="IPR013783">
    <property type="entry name" value="Ig-like_fold"/>
</dbReference>
<feature type="non-terminal residue" evidence="1">
    <location>
        <position position="1"/>
    </location>
</feature>
<keyword evidence="2" id="KW-1185">Reference proteome</keyword>
<dbReference type="Gene3D" id="2.60.40.10">
    <property type="entry name" value="Immunoglobulins"/>
    <property type="match status" value="1"/>
</dbReference>
<sequence length="145" mass="16148">IVARLKNKAKEVRHIRTMTVLSSFYTGVPGKRIKGSRFDVMSSQNGALLVLESDLTLDITTDEYLDKLNPEQVFRLTFPSRDHTAALCEVLSIHPVQAVPDNNGTFVLPVTSSCPLIYSLNERGGELFKVALAASEAWIQRKFII</sequence>
<protein>
    <submittedName>
        <fullName evidence="1">Uncharacterized protein</fullName>
    </submittedName>
</protein>
<evidence type="ECO:0000313" key="2">
    <source>
        <dbReference type="Proteomes" id="UP001283361"/>
    </source>
</evidence>
<dbReference type="EMBL" id="JAWDGP010001048">
    <property type="protein sequence ID" value="KAK3795491.1"/>
    <property type="molecule type" value="Genomic_DNA"/>
</dbReference>
<proteinExistence type="predicted"/>
<organism evidence="1 2">
    <name type="scientific">Elysia crispata</name>
    <name type="common">lettuce slug</name>
    <dbReference type="NCBI Taxonomy" id="231223"/>
    <lineage>
        <taxon>Eukaryota</taxon>
        <taxon>Metazoa</taxon>
        <taxon>Spiralia</taxon>
        <taxon>Lophotrochozoa</taxon>
        <taxon>Mollusca</taxon>
        <taxon>Gastropoda</taxon>
        <taxon>Heterobranchia</taxon>
        <taxon>Euthyneura</taxon>
        <taxon>Panpulmonata</taxon>
        <taxon>Sacoglossa</taxon>
        <taxon>Placobranchoidea</taxon>
        <taxon>Plakobranchidae</taxon>
        <taxon>Elysia</taxon>
    </lineage>
</organism>
<dbReference type="Proteomes" id="UP001283361">
    <property type="component" value="Unassembled WGS sequence"/>
</dbReference>
<gene>
    <name evidence="1" type="ORF">RRG08_039830</name>
</gene>